<keyword evidence="2" id="KW-1185">Reference proteome</keyword>
<dbReference type="GeneID" id="68356012"/>
<dbReference type="EMBL" id="JAIZPD010000007">
    <property type="protein sequence ID" value="KAH0961803.1"/>
    <property type="molecule type" value="Genomic_DNA"/>
</dbReference>
<reference evidence="1" key="1">
    <citation type="submission" date="2021-09" db="EMBL/GenBank/DDBJ databases">
        <title>A high-quality genome of the endoparasitic fungus Hirsutella rhossiliensis with a comparison of Hirsutella genomes reveals transposable elements contributing to genome size variation.</title>
        <authorList>
            <person name="Lin R."/>
            <person name="Jiao Y."/>
            <person name="Sun X."/>
            <person name="Ling J."/>
            <person name="Xie B."/>
            <person name="Cheng X."/>
        </authorList>
    </citation>
    <scope>NUCLEOTIDE SEQUENCE</scope>
    <source>
        <strain evidence="1">HR02</strain>
    </source>
</reference>
<accession>A0A9P8SGA2</accession>
<evidence type="ECO:0000313" key="1">
    <source>
        <dbReference type="EMBL" id="KAH0961803.1"/>
    </source>
</evidence>
<proteinExistence type="predicted"/>
<dbReference type="OrthoDB" id="4870611at2759"/>
<comment type="caution">
    <text evidence="1">The sequence shown here is derived from an EMBL/GenBank/DDBJ whole genome shotgun (WGS) entry which is preliminary data.</text>
</comment>
<organism evidence="1 2">
    <name type="scientific">Hirsutella rhossiliensis</name>
    <dbReference type="NCBI Taxonomy" id="111463"/>
    <lineage>
        <taxon>Eukaryota</taxon>
        <taxon>Fungi</taxon>
        <taxon>Dikarya</taxon>
        <taxon>Ascomycota</taxon>
        <taxon>Pezizomycotina</taxon>
        <taxon>Sordariomycetes</taxon>
        <taxon>Hypocreomycetidae</taxon>
        <taxon>Hypocreales</taxon>
        <taxon>Ophiocordycipitaceae</taxon>
        <taxon>Hirsutella</taxon>
    </lineage>
</organism>
<dbReference type="AlphaFoldDB" id="A0A9P8SGA2"/>
<dbReference type="Proteomes" id="UP000824596">
    <property type="component" value="Unassembled WGS sequence"/>
</dbReference>
<gene>
    <name evidence="1" type="ORF">HRG_06883</name>
</gene>
<sequence>MDDTESSSEDQREPYELILKSHDDNVYDLDFDTTHTKVIGLPEKPLPPTNSFVNNEHRTIAHVYGAVEERNMREEAADELCKREMTAVAAPDPSNRWCPTRERLEHCGHLLDDVITGHVLIIDQEDTRDLLPEIGQEVWIYLDVPRTQRVPPSLPRDQIRGVASTLRQKLKFAQCCAQKAL</sequence>
<name>A0A9P8SGA2_9HYPO</name>
<dbReference type="RefSeq" id="XP_044719316.1">
    <property type="nucleotide sequence ID" value="XM_044865354.1"/>
</dbReference>
<protein>
    <submittedName>
        <fullName evidence="1">Uncharacterized protein</fullName>
    </submittedName>
</protein>
<evidence type="ECO:0000313" key="2">
    <source>
        <dbReference type="Proteomes" id="UP000824596"/>
    </source>
</evidence>